<keyword evidence="2" id="KW-1185">Reference proteome</keyword>
<evidence type="ECO:0008006" key="3">
    <source>
        <dbReference type="Google" id="ProtNLM"/>
    </source>
</evidence>
<accession>A0ABX1TP59</accession>
<sequence>MKNWKVLLLVAAGVAMSGFFLAIMRPPGGQSTVPGRDLPWQVAVGENGASSTVFGLTLGQSTLRDAVGKLGRRYEIGIFQERDRGLSLEAYFRDAVVGGLNARLVLSARLPEERLAAFRAHAGAGQPTASGDRRYSLTEADHELALDAVVTAITFLPVVKFDADLVRKRFGEPAERLPVQDGMHWLYPPLGLDLLLGDNGGALLQYVPPAKFEQRLRTPLRDRESEERP</sequence>
<protein>
    <recommendedName>
        <fullName evidence="3">DUF3298 domain-containing protein</fullName>
    </recommendedName>
</protein>
<gene>
    <name evidence="1" type="ORF">E4P82_13895</name>
</gene>
<dbReference type="Proteomes" id="UP000760480">
    <property type="component" value="Unassembled WGS sequence"/>
</dbReference>
<evidence type="ECO:0000313" key="1">
    <source>
        <dbReference type="EMBL" id="NMQ20195.1"/>
    </source>
</evidence>
<dbReference type="EMBL" id="SPMZ01000040">
    <property type="protein sequence ID" value="NMQ20195.1"/>
    <property type="molecule type" value="Genomic_DNA"/>
</dbReference>
<evidence type="ECO:0000313" key="2">
    <source>
        <dbReference type="Proteomes" id="UP000760480"/>
    </source>
</evidence>
<organism evidence="1 2">
    <name type="scientific">Candidatus Competibacter phosphatis</name>
    <dbReference type="NCBI Taxonomy" id="221280"/>
    <lineage>
        <taxon>Bacteria</taxon>
        <taxon>Pseudomonadati</taxon>
        <taxon>Pseudomonadota</taxon>
        <taxon>Gammaproteobacteria</taxon>
        <taxon>Candidatus Competibacteraceae</taxon>
        <taxon>Candidatus Competibacter</taxon>
    </lineage>
</organism>
<name>A0ABX1TP59_9GAMM</name>
<proteinExistence type="predicted"/>
<reference evidence="1 2" key="1">
    <citation type="submission" date="2019-03" db="EMBL/GenBank/DDBJ databases">
        <title>Metabolic reconstructions from genomes of highly enriched 'Candidatus Accumulibacter' and 'Candidatus Competibacter' bioreactor populations.</title>
        <authorList>
            <person name="Annavajhala M.K."/>
            <person name="Welles L."/>
            <person name="Abbas B."/>
            <person name="Sorokin D."/>
            <person name="Park H."/>
            <person name="Van Loosdrecht M."/>
            <person name="Chandran K."/>
        </authorList>
    </citation>
    <scope>NUCLEOTIDE SEQUENCE [LARGE SCALE GENOMIC DNA]</scope>
    <source>
        <strain evidence="1 2">SBR_G</strain>
    </source>
</reference>
<comment type="caution">
    <text evidence="1">The sequence shown here is derived from an EMBL/GenBank/DDBJ whole genome shotgun (WGS) entry which is preliminary data.</text>
</comment>
<dbReference type="RefSeq" id="WP_211203153.1">
    <property type="nucleotide sequence ID" value="NZ_SPMZ01000040.1"/>
</dbReference>